<name>A0ABR8KRV2_9SPHN</name>
<sequence length="551" mass="59928">MGAERLLLFACLSLAACTPTEHEQAAPINLSIEPDTIANRCSFNRIAAHPEGSIYAVWLDRKPTVLRPGGLTTSSTIGVIGDGVPPRFLSLEGEVSALNWRREGDLLEMLLNGRHYGLLDVRTGRLRVWPLAEEWTRANVKSHAWGALRRAIDDPSLAKALRADSDPASRFSSTMVLAERSTYWPSRSLVEVAVDQNGPTLFDMGYPEALSAGQDELEEYPLARPVFAPATGGRVGSQDMLSASAEDRSFNIEELAGVVKDAVFSDGTLSVLVAGPSGIHTIARRAAPKEASMRKAFEICGEDLAQSTTAPLMFRIGVRSVAALWHSSSGGRNASQLAIRFPGGPFGSLSDGFPSKTTQMVIAAGYDVLEVDGIGARRPDIALKAEKQARARVTADHLSRLTSTIVDWIDESGYSEIIVIGESFGSMAAVDLAATLSERQGNPQLVLLAPLTRLSVERSMGGHPLIKDSLQERAERLAFGTSEHRQDLVDWLEKRVALACKIPNLVVFIGSQDRRVPAERQAECIKSRQTVIERRGHADLFDDPQTWSWIN</sequence>
<dbReference type="PROSITE" id="PS51257">
    <property type="entry name" value="PROKAR_LIPOPROTEIN"/>
    <property type="match status" value="1"/>
</dbReference>
<evidence type="ECO:0000313" key="1">
    <source>
        <dbReference type="EMBL" id="MBD2840972.1"/>
    </source>
</evidence>
<dbReference type="SUPFAM" id="SSF53474">
    <property type="entry name" value="alpha/beta-Hydrolases"/>
    <property type="match status" value="1"/>
</dbReference>
<organism evidence="1 2">
    <name type="scientific">Erythrobacter rubeus</name>
    <dbReference type="NCBI Taxonomy" id="2760803"/>
    <lineage>
        <taxon>Bacteria</taxon>
        <taxon>Pseudomonadati</taxon>
        <taxon>Pseudomonadota</taxon>
        <taxon>Alphaproteobacteria</taxon>
        <taxon>Sphingomonadales</taxon>
        <taxon>Erythrobacteraceae</taxon>
        <taxon>Erythrobacter/Porphyrobacter group</taxon>
        <taxon>Erythrobacter</taxon>
    </lineage>
</organism>
<accession>A0ABR8KRV2</accession>
<dbReference type="InterPro" id="IPR029058">
    <property type="entry name" value="AB_hydrolase_fold"/>
</dbReference>
<proteinExistence type="predicted"/>
<dbReference type="RefSeq" id="WP_190786552.1">
    <property type="nucleotide sequence ID" value="NZ_JACXLC010000001.1"/>
</dbReference>
<dbReference type="Gene3D" id="3.40.50.1820">
    <property type="entry name" value="alpha/beta hydrolase"/>
    <property type="match status" value="1"/>
</dbReference>
<dbReference type="GO" id="GO:0016787">
    <property type="term" value="F:hydrolase activity"/>
    <property type="evidence" value="ECO:0007669"/>
    <property type="project" value="UniProtKB-KW"/>
</dbReference>
<keyword evidence="2" id="KW-1185">Reference proteome</keyword>
<gene>
    <name evidence="1" type="ORF">IB285_01745</name>
</gene>
<keyword evidence="1" id="KW-0378">Hydrolase</keyword>
<reference evidence="1 2" key="1">
    <citation type="submission" date="2020-09" db="EMBL/GenBank/DDBJ databases">
        <authorList>
            <person name="Yoon J.-W."/>
        </authorList>
    </citation>
    <scope>NUCLEOTIDE SEQUENCE [LARGE SCALE GENOMIC DNA]</scope>
    <source>
        <strain evidence="1 2">KMU-140</strain>
    </source>
</reference>
<dbReference type="EMBL" id="JACXLC010000001">
    <property type="protein sequence ID" value="MBD2840972.1"/>
    <property type="molecule type" value="Genomic_DNA"/>
</dbReference>
<evidence type="ECO:0000313" key="2">
    <source>
        <dbReference type="Proteomes" id="UP000635384"/>
    </source>
</evidence>
<protein>
    <submittedName>
        <fullName evidence="1">Alpha/beta hydrolase</fullName>
    </submittedName>
</protein>
<comment type="caution">
    <text evidence="1">The sequence shown here is derived from an EMBL/GenBank/DDBJ whole genome shotgun (WGS) entry which is preliminary data.</text>
</comment>
<dbReference type="Proteomes" id="UP000635384">
    <property type="component" value="Unassembled WGS sequence"/>
</dbReference>